<dbReference type="SUPFAM" id="SSF101874">
    <property type="entry name" value="YceI-like"/>
    <property type="match status" value="1"/>
</dbReference>
<keyword evidence="1" id="KW-0732">Signal</keyword>
<feature type="domain" description="Lipid/polyisoprenoid-binding YceI-like" evidence="2">
    <location>
        <begin position="22"/>
        <end position="191"/>
    </location>
</feature>
<dbReference type="EMBL" id="WPIK01000015">
    <property type="protein sequence ID" value="MVN22891.1"/>
    <property type="molecule type" value="Genomic_DNA"/>
</dbReference>
<dbReference type="InterPro" id="IPR036761">
    <property type="entry name" value="TTHA0802/YceI-like_sf"/>
</dbReference>
<dbReference type="AlphaFoldDB" id="A0A7K1SZZ3"/>
<protein>
    <submittedName>
        <fullName evidence="3">Polyisoprenoid-binding protein</fullName>
    </submittedName>
</protein>
<feature type="signal peptide" evidence="1">
    <location>
        <begin position="1"/>
        <end position="19"/>
    </location>
</feature>
<gene>
    <name evidence="3" type="ORF">GO621_15305</name>
</gene>
<dbReference type="PANTHER" id="PTHR34406">
    <property type="entry name" value="PROTEIN YCEI"/>
    <property type="match status" value="1"/>
</dbReference>
<organism evidence="3 4">
    <name type="scientific">Mucilaginibacter arboris</name>
    <dbReference type="NCBI Taxonomy" id="2682090"/>
    <lineage>
        <taxon>Bacteria</taxon>
        <taxon>Pseudomonadati</taxon>
        <taxon>Bacteroidota</taxon>
        <taxon>Sphingobacteriia</taxon>
        <taxon>Sphingobacteriales</taxon>
        <taxon>Sphingobacteriaceae</taxon>
        <taxon>Mucilaginibacter</taxon>
    </lineage>
</organism>
<dbReference type="SMART" id="SM00867">
    <property type="entry name" value="YceI"/>
    <property type="match status" value="1"/>
</dbReference>
<keyword evidence="4" id="KW-1185">Reference proteome</keyword>
<dbReference type="PANTHER" id="PTHR34406:SF1">
    <property type="entry name" value="PROTEIN YCEI"/>
    <property type="match status" value="1"/>
</dbReference>
<dbReference type="Pfam" id="PF04264">
    <property type="entry name" value="YceI"/>
    <property type="match status" value="1"/>
</dbReference>
<comment type="caution">
    <text evidence="3">The sequence shown here is derived from an EMBL/GenBank/DDBJ whole genome shotgun (WGS) entry which is preliminary data.</text>
</comment>
<accession>A0A7K1SZZ3</accession>
<sequence>MKKLIIAAALVLSQSVLFAQTKWNVDPAHSSAKFTVTHLVISEVEGNFKTFNGTLTNTKPDFTDAKVDFNIDVNSINTDNDMRDKHLKSDDFFNAGKYPNMTFKSTSMQKLAGNKYALLGNLTIRSVTKPVKFDVTYGGSAKDAYGNTKVGFKASTVVNRFDYGLIWNTATEAGGATVGKDVTIDLRLEFAQAK</sequence>
<evidence type="ECO:0000256" key="1">
    <source>
        <dbReference type="SAM" id="SignalP"/>
    </source>
</evidence>
<dbReference type="RefSeq" id="WP_157568587.1">
    <property type="nucleotide sequence ID" value="NZ_WPIK01000015.1"/>
</dbReference>
<dbReference type="InterPro" id="IPR007372">
    <property type="entry name" value="Lipid/polyisoprenoid-bd_YceI"/>
</dbReference>
<evidence type="ECO:0000313" key="3">
    <source>
        <dbReference type="EMBL" id="MVN22891.1"/>
    </source>
</evidence>
<feature type="chain" id="PRO_5029581908" evidence="1">
    <location>
        <begin position="20"/>
        <end position="194"/>
    </location>
</feature>
<evidence type="ECO:0000313" key="4">
    <source>
        <dbReference type="Proteomes" id="UP000462014"/>
    </source>
</evidence>
<evidence type="ECO:0000259" key="2">
    <source>
        <dbReference type="SMART" id="SM00867"/>
    </source>
</evidence>
<proteinExistence type="predicted"/>
<reference evidence="3 4" key="1">
    <citation type="submission" date="2019-12" db="EMBL/GenBank/DDBJ databases">
        <title>Mucilaginibacter sp. HMF7410 genome sequencing and assembly.</title>
        <authorList>
            <person name="Kang H."/>
            <person name="Cha I."/>
            <person name="Kim H."/>
            <person name="Joh K."/>
        </authorList>
    </citation>
    <scope>NUCLEOTIDE SEQUENCE [LARGE SCALE GENOMIC DNA]</scope>
    <source>
        <strain evidence="3 4">HMF7410</strain>
    </source>
</reference>
<dbReference type="Proteomes" id="UP000462014">
    <property type="component" value="Unassembled WGS sequence"/>
</dbReference>
<name>A0A7K1SZZ3_9SPHI</name>
<dbReference type="Gene3D" id="2.40.128.110">
    <property type="entry name" value="Lipid/polyisoprenoid-binding, YceI-like"/>
    <property type="match status" value="1"/>
</dbReference>